<dbReference type="EMBL" id="JACHNH010000001">
    <property type="protein sequence ID" value="MBB4763957.1"/>
    <property type="molecule type" value="Genomic_DNA"/>
</dbReference>
<keyword evidence="2" id="KW-0812">Transmembrane</keyword>
<organism evidence="4 5">
    <name type="scientific">Actinoplanes digitatis</name>
    <dbReference type="NCBI Taxonomy" id="1868"/>
    <lineage>
        <taxon>Bacteria</taxon>
        <taxon>Bacillati</taxon>
        <taxon>Actinomycetota</taxon>
        <taxon>Actinomycetes</taxon>
        <taxon>Micromonosporales</taxon>
        <taxon>Micromonosporaceae</taxon>
        <taxon>Actinoplanes</taxon>
    </lineage>
</organism>
<comment type="caution">
    <text evidence="4">The sequence shown here is derived from an EMBL/GenBank/DDBJ whole genome shotgun (WGS) entry which is preliminary data.</text>
</comment>
<keyword evidence="2" id="KW-0472">Membrane</keyword>
<dbReference type="AlphaFoldDB" id="A0A7W7MRP8"/>
<evidence type="ECO:0000256" key="1">
    <source>
        <dbReference type="SAM" id="MobiDB-lite"/>
    </source>
</evidence>
<evidence type="ECO:0000313" key="5">
    <source>
        <dbReference type="Proteomes" id="UP000578112"/>
    </source>
</evidence>
<evidence type="ECO:0000313" key="4">
    <source>
        <dbReference type="EMBL" id="MBB4763957.1"/>
    </source>
</evidence>
<name>A0A7W7MRP8_9ACTN</name>
<protein>
    <recommendedName>
        <fullName evidence="6">CinY protein</fullName>
    </recommendedName>
</protein>
<feature type="region of interest" description="Disordered" evidence="1">
    <location>
        <begin position="189"/>
        <end position="214"/>
    </location>
</feature>
<feature type="transmembrane region" description="Helical" evidence="2">
    <location>
        <begin position="350"/>
        <end position="370"/>
    </location>
</feature>
<proteinExistence type="predicted"/>
<sequence>MRGGFGRALLAALILAGSVIPVPAPAAAFGTIDGGGQRREHERITRAAVACPAGTGSDGDCFEPRSVAQLAGHGSRFGAVGAPDRTEVSVPAAHCDDADFLAGGYPRTRDQATAGLRDCVDHLRGRFREAVGNAAGLLDGEGRIVSAAVDLGTDCVLDSAAEQRAKCTSLESFGRALHGAQDFYSHSNWADAADPARPPGPDNPPGLNLPAPSPVLDLRGGAARAVPRDLTTGCYVLADQVEGTGMCELRVTHAALNKDNGLVDPGSGAATDPTTPRGRVGDNFAKAVTGAVVETRHQWQELQVALADEYGADRAALMACALTHDDPADGCRDPAPVARVAGRDGTSRTVVAVAVPGVLLGAAILLLLLLRRRRRTRSG</sequence>
<evidence type="ECO:0000256" key="3">
    <source>
        <dbReference type="SAM" id="SignalP"/>
    </source>
</evidence>
<feature type="signal peptide" evidence="3">
    <location>
        <begin position="1"/>
        <end position="26"/>
    </location>
</feature>
<evidence type="ECO:0008006" key="6">
    <source>
        <dbReference type="Google" id="ProtNLM"/>
    </source>
</evidence>
<keyword evidence="5" id="KW-1185">Reference proteome</keyword>
<accession>A0A7W7MRP8</accession>
<keyword evidence="2" id="KW-1133">Transmembrane helix</keyword>
<dbReference type="Proteomes" id="UP000578112">
    <property type="component" value="Unassembled WGS sequence"/>
</dbReference>
<dbReference type="RefSeq" id="WP_184995198.1">
    <property type="nucleotide sequence ID" value="NZ_BOMK01000024.1"/>
</dbReference>
<evidence type="ECO:0000256" key="2">
    <source>
        <dbReference type="SAM" id="Phobius"/>
    </source>
</evidence>
<feature type="chain" id="PRO_5031038825" description="CinY protein" evidence="3">
    <location>
        <begin position="27"/>
        <end position="379"/>
    </location>
</feature>
<keyword evidence="3" id="KW-0732">Signal</keyword>
<reference evidence="4 5" key="1">
    <citation type="submission" date="2020-08" db="EMBL/GenBank/DDBJ databases">
        <title>Sequencing the genomes of 1000 actinobacteria strains.</title>
        <authorList>
            <person name="Klenk H.-P."/>
        </authorList>
    </citation>
    <scope>NUCLEOTIDE SEQUENCE [LARGE SCALE GENOMIC DNA]</scope>
    <source>
        <strain evidence="4 5">DSM 43149</strain>
    </source>
</reference>
<gene>
    <name evidence="4" type="ORF">BJ971_004513</name>
</gene>